<reference evidence="3" key="1">
    <citation type="journal article" date="2019" name="Int. J. Syst. Evol. Microbiol.">
        <title>The Global Catalogue of Microorganisms (GCM) 10K type strain sequencing project: providing services to taxonomists for standard genome sequencing and annotation.</title>
        <authorList>
            <consortium name="The Broad Institute Genomics Platform"/>
            <consortium name="The Broad Institute Genome Sequencing Center for Infectious Disease"/>
            <person name="Wu L."/>
            <person name="Ma J."/>
        </authorList>
    </citation>
    <scope>NUCLEOTIDE SEQUENCE [LARGE SCALE GENOMIC DNA]</scope>
    <source>
        <strain evidence="3">JCM 16929</strain>
    </source>
</reference>
<accession>A0ABP7ANP5</accession>
<dbReference type="PROSITE" id="PS51318">
    <property type="entry name" value="TAT"/>
    <property type="match status" value="1"/>
</dbReference>
<keyword evidence="1" id="KW-0732">Signal</keyword>
<evidence type="ECO:0000313" key="2">
    <source>
        <dbReference type="EMBL" id="GAA3637096.1"/>
    </source>
</evidence>
<feature type="chain" id="PRO_5045313894" evidence="1">
    <location>
        <begin position="27"/>
        <end position="459"/>
    </location>
</feature>
<organism evidence="2 3">
    <name type="scientific">Microlunatus ginsengisoli</name>
    <dbReference type="NCBI Taxonomy" id="363863"/>
    <lineage>
        <taxon>Bacteria</taxon>
        <taxon>Bacillati</taxon>
        <taxon>Actinomycetota</taxon>
        <taxon>Actinomycetes</taxon>
        <taxon>Propionibacteriales</taxon>
        <taxon>Propionibacteriaceae</taxon>
        <taxon>Microlunatus</taxon>
    </lineage>
</organism>
<dbReference type="Proteomes" id="UP001501490">
    <property type="component" value="Unassembled WGS sequence"/>
</dbReference>
<dbReference type="PANTHER" id="PTHR43649:SF14">
    <property type="entry name" value="BLR3389 PROTEIN"/>
    <property type="match status" value="1"/>
</dbReference>
<sequence>MSSPFTRRKFLLGTAAAASSAWLLSACGGGSGDGGGGSSPAASASAIPQSEIDQAMNTETKLTFWTWVPNIKNEVAMFMKAYPKITVDVVNVGQGAPHYQKLRTAIQSGQGGPDVAQVEFQYIPSFTLGEGNLLDLTPYAPADVSSMFPEWVWGQVNANNGFWGVPQDTGPMGLLYRDDLLSAAGIQPPKTWDEFASAAETYHSKNPKSYLVNVAPSQAGQIIAYMWQLGARPFKFDGQQTVTVDLASEQGKQIAKYWGDLVTSGVASVDTDFTDQWYQGLSSGKYASWPAAAWGPVFLAGSAAKTSGKWRAAELPQWQTGQSVSSNWGGSTDAVLKSSKNPIAASQLALWINTNKQSTLSFATEQFLFPATNQILEDPSFTGQESKFYGGQKVNELFAKISKTVSTDFGWLPFMDYVYSQFNETLGKAFANKTDAVAGLQAWQDSCAKYAKDQGFTVS</sequence>
<evidence type="ECO:0000313" key="3">
    <source>
        <dbReference type="Proteomes" id="UP001501490"/>
    </source>
</evidence>
<proteinExistence type="predicted"/>
<name>A0ABP7ANP5_9ACTN</name>
<comment type="caution">
    <text evidence="2">The sequence shown here is derived from an EMBL/GenBank/DDBJ whole genome shotgun (WGS) entry which is preliminary data.</text>
</comment>
<dbReference type="RefSeq" id="WP_344808726.1">
    <property type="nucleotide sequence ID" value="NZ_BAABAB010000044.1"/>
</dbReference>
<feature type="signal peptide" evidence="1">
    <location>
        <begin position="1"/>
        <end position="26"/>
    </location>
</feature>
<dbReference type="PROSITE" id="PS51257">
    <property type="entry name" value="PROKAR_LIPOPROTEIN"/>
    <property type="match status" value="1"/>
</dbReference>
<keyword evidence="3" id="KW-1185">Reference proteome</keyword>
<dbReference type="SUPFAM" id="SSF53850">
    <property type="entry name" value="Periplasmic binding protein-like II"/>
    <property type="match status" value="1"/>
</dbReference>
<dbReference type="PANTHER" id="PTHR43649">
    <property type="entry name" value="ARABINOSE-BINDING PROTEIN-RELATED"/>
    <property type="match status" value="1"/>
</dbReference>
<evidence type="ECO:0000256" key="1">
    <source>
        <dbReference type="SAM" id="SignalP"/>
    </source>
</evidence>
<dbReference type="InterPro" id="IPR050490">
    <property type="entry name" value="Bact_solute-bd_prot1"/>
</dbReference>
<gene>
    <name evidence="2" type="ORF">GCM10022236_44510</name>
</gene>
<dbReference type="InterPro" id="IPR006311">
    <property type="entry name" value="TAT_signal"/>
</dbReference>
<protein>
    <submittedName>
        <fullName evidence="2">Sugar ABC transporter substrate-binding protein</fullName>
    </submittedName>
</protein>
<dbReference type="EMBL" id="BAABAB010000044">
    <property type="protein sequence ID" value="GAA3637096.1"/>
    <property type="molecule type" value="Genomic_DNA"/>
</dbReference>
<dbReference type="Gene3D" id="3.40.190.10">
    <property type="entry name" value="Periplasmic binding protein-like II"/>
    <property type="match status" value="3"/>
</dbReference>